<dbReference type="AlphaFoldDB" id="A0A4P8XQE4"/>
<dbReference type="Pfam" id="PF13419">
    <property type="entry name" value="HAD_2"/>
    <property type="match status" value="1"/>
</dbReference>
<dbReference type="InterPro" id="IPR036412">
    <property type="entry name" value="HAD-like_sf"/>
</dbReference>
<dbReference type="Gene3D" id="3.40.50.1000">
    <property type="entry name" value="HAD superfamily/HAD-like"/>
    <property type="match status" value="1"/>
</dbReference>
<dbReference type="KEGG" id="palo:E6C60_1944"/>
<dbReference type="InterPro" id="IPR023198">
    <property type="entry name" value="PGP-like_dom2"/>
</dbReference>
<dbReference type="SFLD" id="SFLDS00003">
    <property type="entry name" value="Haloacid_Dehalogenase"/>
    <property type="match status" value="1"/>
</dbReference>
<gene>
    <name evidence="1" type="ORF">E6C60_1944</name>
</gene>
<keyword evidence="1" id="KW-0378">Hydrolase</keyword>
<dbReference type="SFLD" id="SFLDG01129">
    <property type="entry name" value="C1.5:_HAD__Beta-PGM__Phosphata"/>
    <property type="match status" value="1"/>
</dbReference>
<dbReference type="Proteomes" id="UP000300879">
    <property type="component" value="Chromosome"/>
</dbReference>
<evidence type="ECO:0000313" key="1">
    <source>
        <dbReference type="EMBL" id="QCT02659.1"/>
    </source>
</evidence>
<dbReference type="RefSeq" id="WP_138227720.1">
    <property type="nucleotide sequence ID" value="NZ_CP040396.1"/>
</dbReference>
<dbReference type="OrthoDB" id="9807630at2"/>
<protein>
    <submittedName>
        <fullName evidence="1">Haloacid dehalogenase domain protein hydrolase</fullName>
    </submittedName>
</protein>
<dbReference type="Gene3D" id="1.10.150.240">
    <property type="entry name" value="Putative phosphatase, domain 2"/>
    <property type="match status" value="1"/>
</dbReference>
<accession>A0A4P8XQE4</accession>
<keyword evidence="2" id="KW-1185">Reference proteome</keyword>
<dbReference type="PANTHER" id="PTHR43434">
    <property type="entry name" value="PHOSPHOGLYCOLATE PHOSPHATASE"/>
    <property type="match status" value="1"/>
</dbReference>
<dbReference type="PANTHER" id="PTHR43434:SF1">
    <property type="entry name" value="PHOSPHOGLYCOLATE PHOSPHATASE"/>
    <property type="match status" value="1"/>
</dbReference>
<dbReference type="EMBL" id="CP040396">
    <property type="protein sequence ID" value="QCT02659.1"/>
    <property type="molecule type" value="Genomic_DNA"/>
</dbReference>
<dbReference type="InterPro" id="IPR050155">
    <property type="entry name" value="HAD-like_hydrolase_sf"/>
</dbReference>
<reference evidence="1 2" key="1">
    <citation type="submission" date="2019-05" db="EMBL/GenBank/DDBJ databases">
        <authorList>
            <person name="Chen C."/>
        </authorList>
    </citation>
    <scope>NUCLEOTIDE SEQUENCE [LARGE SCALE GENOMIC DNA]</scope>
    <source>
        <strain evidence="1 2">HB172198</strain>
    </source>
</reference>
<dbReference type="InterPro" id="IPR023214">
    <property type="entry name" value="HAD_sf"/>
</dbReference>
<name>A0A4P8XQE4_9BACL</name>
<dbReference type="NCBIfam" id="TIGR01549">
    <property type="entry name" value="HAD-SF-IA-v1"/>
    <property type="match status" value="1"/>
</dbReference>
<proteinExistence type="predicted"/>
<dbReference type="InterPro" id="IPR006439">
    <property type="entry name" value="HAD-SF_hydro_IA"/>
</dbReference>
<sequence length="213" mass="23769">MHGQGIIFDMDNTLLQSRIDFESMKSHTYQFCVEQGLLSPECLLSEHTTSTLIEEAKASGLMTEERLAALWGIAERYETEGMLQAELEPGAKELLQSLKGKYHLVVVTNNATQAAIKALKNYEIQVEFEYVVGREYMEALKPAPGGFQYVLNQYHHLKPSDWLSVGDSWIDGKASQAAGIPFVAYRSDPVQLKSKGVLPLGVISHLAELPQWL</sequence>
<organism evidence="1 2">
    <name type="scientific">Paenibacillus algicola</name>
    <dbReference type="NCBI Taxonomy" id="2565926"/>
    <lineage>
        <taxon>Bacteria</taxon>
        <taxon>Bacillati</taxon>
        <taxon>Bacillota</taxon>
        <taxon>Bacilli</taxon>
        <taxon>Bacillales</taxon>
        <taxon>Paenibacillaceae</taxon>
        <taxon>Paenibacillus</taxon>
    </lineage>
</organism>
<dbReference type="GO" id="GO:0006281">
    <property type="term" value="P:DNA repair"/>
    <property type="evidence" value="ECO:0007669"/>
    <property type="project" value="TreeGrafter"/>
</dbReference>
<evidence type="ECO:0000313" key="2">
    <source>
        <dbReference type="Proteomes" id="UP000300879"/>
    </source>
</evidence>
<dbReference type="SUPFAM" id="SSF56784">
    <property type="entry name" value="HAD-like"/>
    <property type="match status" value="1"/>
</dbReference>
<dbReference type="GO" id="GO:0008967">
    <property type="term" value="F:phosphoglycolate phosphatase activity"/>
    <property type="evidence" value="ECO:0007669"/>
    <property type="project" value="TreeGrafter"/>
</dbReference>
<dbReference type="InterPro" id="IPR041492">
    <property type="entry name" value="HAD_2"/>
</dbReference>